<evidence type="ECO:0000313" key="11">
    <source>
        <dbReference type="RefSeq" id="XP_003741369.1"/>
    </source>
</evidence>
<evidence type="ECO:0000256" key="8">
    <source>
        <dbReference type="ARBA" id="ARBA00023128"/>
    </source>
</evidence>
<proteinExistence type="inferred from homology"/>
<evidence type="ECO:0000256" key="3">
    <source>
        <dbReference type="ARBA" id="ARBA00014109"/>
    </source>
</evidence>
<organism evidence="10 11">
    <name type="scientific">Galendromus occidentalis</name>
    <name type="common">western predatory mite</name>
    <dbReference type="NCBI Taxonomy" id="34638"/>
    <lineage>
        <taxon>Eukaryota</taxon>
        <taxon>Metazoa</taxon>
        <taxon>Ecdysozoa</taxon>
        <taxon>Arthropoda</taxon>
        <taxon>Chelicerata</taxon>
        <taxon>Arachnida</taxon>
        <taxon>Acari</taxon>
        <taxon>Parasitiformes</taxon>
        <taxon>Mesostigmata</taxon>
        <taxon>Gamasina</taxon>
        <taxon>Phytoseioidea</taxon>
        <taxon>Phytoseiidae</taxon>
        <taxon>Typhlodrominae</taxon>
        <taxon>Galendromus</taxon>
    </lineage>
</organism>
<dbReference type="GO" id="GO:0045271">
    <property type="term" value="C:respiratory chain complex I"/>
    <property type="evidence" value="ECO:0007669"/>
    <property type="project" value="UniProtKB-ARBA"/>
</dbReference>
<dbReference type="GO" id="GO:0005743">
    <property type="term" value="C:mitochondrial inner membrane"/>
    <property type="evidence" value="ECO:0007669"/>
    <property type="project" value="UniProtKB-SubCell"/>
</dbReference>
<dbReference type="AlphaFoldDB" id="A0AAJ6VX36"/>
<protein>
    <recommendedName>
        <fullName evidence="3">NADH dehydrogenase [ubiquinone] 1 beta subcomplex subunit 10</fullName>
    </recommendedName>
</protein>
<dbReference type="InterPro" id="IPR039993">
    <property type="entry name" value="NDUFB10"/>
</dbReference>
<evidence type="ECO:0000313" key="10">
    <source>
        <dbReference type="Proteomes" id="UP000694867"/>
    </source>
</evidence>
<evidence type="ECO:0000256" key="9">
    <source>
        <dbReference type="ARBA" id="ARBA00023136"/>
    </source>
</evidence>
<dbReference type="Pfam" id="PF10249">
    <property type="entry name" value="NDUFB10"/>
    <property type="match status" value="1"/>
</dbReference>
<dbReference type="PANTHER" id="PTHR13094">
    <property type="entry name" value="NADH-UBIQUINONE OXIDOREDUCTASE PDSW SUBUNIT"/>
    <property type="match status" value="1"/>
</dbReference>
<keyword evidence="5" id="KW-0679">Respiratory chain</keyword>
<evidence type="ECO:0000256" key="4">
    <source>
        <dbReference type="ARBA" id="ARBA00022448"/>
    </source>
</evidence>
<name>A0AAJ6VX36_9ACAR</name>
<dbReference type="RefSeq" id="XP_003741369.1">
    <property type="nucleotide sequence ID" value="XM_003741321.2"/>
</dbReference>
<dbReference type="InterPro" id="IPR019377">
    <property type="entry name" value="NADH_UbQ_OxRdtase_su10"/>
</dbReference>
<evidence type="ECO:0000256" key="7">
    <source>
        <dbReference type="ARBA" id="ARBA00022982"/>
    </source>
</evidence>
<keyword evidence="4" id="KW-0813">Transport</keyword>
<dbReference type="PANTHER" id="PTHR13094:SF1">
    <property type="entry name" value="NADH DEHYDROGENASE [UBIQUINONE] 1 BETA SUBCOMPLEX SUBUNIT 10"/>
    <property type="match status" value="1"/>
</dbReference>
<sequence>MRDENNNPNFFARLSYGFMNIFEGPATFIREKVVLPNRGEPYPWYHRKFPRVKDIDQCYMDDFACIYEAEEQFLRDRKVDSQIVRILRRRREDCYLKERPDHVKRCAKVIKDFEDAEVNLFIKYGDMGIKRSAQMAFMKQKHRLVMERRKRENYTPLPPKYIDREDWVFRETDFQR</sequence>
<evidence type="ECO:0000256" key="1">
    <source>
        <dbReference type="ARBA" id="ARBA00004443"/>
    </source>
</evidence>
<evidence type="ECO:0000256" key="5">
    <source>
        <dbReference type="ARBA" id="ARBA00022660"/>
    </source>
</evidence>
<keyword evidence="9" id="KW-0472">Membrane</keyword>
<keyword evidence="8" id="KW-0496">Mitochondrion</keyword>
<evidence type="ECO:0000256" key="6">
    <source>
        <dbReference type="ARBA" id="ARBA00022792"/>
    </source>
</evidence>
<evidence type="ECO:0000256" key="2">
    <source>
        <dbReference type="ARBA" id="ARBA00008317"/>
    </source>
</evidence>
<keyword evidence="7" id="KW-0249">Electron transport</keyword>
<reference evidence="11" key="1">
    <citation type="submission" date="2025-08" db="UniProtKB">
        <authorList>
            <consortium name="RefSeq"/>
        </authorList>
    </citation>
    <scope>IDENTIFICATION</scope>
</reference>
<dbReference type="CTD" id="44228"/>
<dbReference type="Proteomes" id="UP000694867">
    <property type="component" value="Unplaced"/>
</dbReference>
<dbReference type="KEGG" id="goe:100904080"/>
<dbReference type="GeneID" id="100904080"/>
<keyword evidence="6" id="KW-0999">Mitochondrion inner membrane</keyword>
<comment type="similarity">
    <text evidence="2">Belongs to the complex I NDUFB10 subunit family.</text>
</comment>
<comment type="subcellular location">
    <subcellularLocation>
        <location evidence="1">Mitochondrion inner membrane</location>
        <topology evidence="1">Peripheral membrane protein</topology>
        <orientation evidence="1">Matrix side</orientation>
    </subcellularLocation>
</comment>
<keyword evidence="10" id="KW-1185">Reference proteome</keyword>
<accession>A0AAJ6VX36</accession>
<gene>
    <name evidence="11" type="primary">LOC100904080</name>
</gene>